<dbReference type="Gene3D" id="3.50.30.50">
    <property type="entry name" value="Putative cyclase"/>
    <property type="match status" value="1"/>
</dbReference>
<dbReference type="EMBL" id="KV878592">
    <property type="protein sequence ID" value="OJJ55402.1"/>
    <property type="molecule type" value="Genomic_DNA"/>
</dbReference>
<evidence type="ECO:0000313" key="2">
    <source>
        <dbReference type="EMBL" id="OJJ55402.1"/>
    </source>
</evidence>
<keyword evidence="3" id="KW-1185">Reference proteome</keyword>
<dbReference type="OrthoDB" id="5396at2759"/>
<dbReference type="InterPro" id="IPR007325">
    <property type="entry name" value="KFase/CYL"/>
</dbReference>
<name>A0A1L9T7I9_9EURO</name>
<protein>
    <recommendedName>
        <fullName evidence="4">Cyclase</fullName>
    </recommendedName>
</protein>
<dbReference type="PANTHER" id="PTHR34861:SF11">
    <property type="entry name" value="CYCLASE"/>
    <property type="match status" value="1"/>
</dbReference>
<dbReference type="RefSeq" id="XP_040699208.1">
    <property type="nucleotide sequence ID" value="XM_040843533.1"/>
</dbReference>
<dbReference type="InterPro" id="IPR037175">
    <property type="entry name" value="KFase_sf"/>
</dbReference>
<accession>A0A1L9T7I9</accession>
<dbReference type="GeneID" id="63759606"/>
<sequence length="321" mass="35929">MLAVSKIPRFDQLPLREGDPPFSAWGLWKKPEYGSLNYLTDKGLLQAAREEIQTGERVSLDLPLDLIDPPLLGRKGFKREIVNKAPRVINDDVITFNTQGSSQWDSFRHFAYQKHGKFYNGVTQGDIHEDLSSTVGSSSLWSKGLGGIAGRGVLVDYAGWASENGVKYDALSTQHIPLEAVKRIAREKGVDFRQGDILFLRTGFVKGYRQLNKEQREEQSKVPEFPGLGQSRETVEWLWERQFAAVTSDSPAFESIPPADPEYMLHPILLSGWGTPIGELFDLDDLAERCARLNRWSFFITSAPLNYTGAVATPPNAIAIF</sequence>
<comment type="similarity">
    <text evidence="1">Belongs to the Cyclase 1 superfamily.</text>
</comment>
<organism evidence="2 3">
    <name type="scientific">Aspergillus sydowii CBS 593.65</name>
    <dbReference type="NCBI Taxonomy" id="1036612"/>
    <lineage>
        <taxon>Eukaryota</taxon>
        <taxon>Fungi</taxon>
        <taxon>Dikarya</taxon>
        <taxon>Ascomycota</taxon>
        <taxon>Pezizomycotina</taxon>
        <taxon>Eurotiomycetes</taxon>
        <taxon>Eurotiomycetidae</taxon>
        <taxon>Eurotiales</taxon>
        <taxon>Aspergillaceae</taxon>
        <taxon>Aspergillus</taxon>
        <taxon>Aspergillus subgen. Nidulantes</taxon>
    </lineage>
</organism>
<dbReference type="STRING" id="1036612.A0A1L9T7I9"/>
<dbReference type="SUPFAM" id="SSF102198">
    <property type="entry name" value="Putative cyclase"/>
    <property type="match status" value="1"/>
</dbReference>
<gene>
    <name evidence="2" type="ORF">ASPSYDRAFT_183436</name>
</gene>
<evidence type="ECO:0000313" key="3">
    <source>
        <dbReference type="Proteomes" id="UP000184356"/>
    </source>
</evidence>
<proteinExistence type="inferred from homology"/>
<dbReference type="PANTHER" id="PTHR34861">
    <property type="match status" value="1"/>
</dbReference>
<evidence type="ECO:0008006" key="4">
    <source>
        <dbReference type="Google" id="ProtNLM"/>
    </source>
</evidence>
<dbReference type="VEuPathDB" id="FungiDB:ASPSYDRAFT_183436"/>
<dbReference type="GO" id="GO:0019441">
    <property type="term" value="P:L-tryptophan catabolic process to kynurenine"/>
    <property type="evidence" value="ECO:0007669"/>
    <property type="project" value="InterPro"/>
</dbReference>
<dbReference type="Pfam" id="PF04199">
    <property type="entry name" value="Cyclase"/>
    <property type="match status" value="1"/>
</dbReference>
<dbReference type="GO" id="GO:0004061">
    <property type="term" value="F:arylformamidase activity"/>
    <property type="evidence" value="ECO:0007669"/>
    <property type="project" value="InterPro"/>
</dbReference>
<reference evidence="3" key="1">
    <citation type="journal article" date="2017" name="Genome Biol.">
        <title>Comparative genomics reveals high biological diversity and specific adaptations in the industrially and medically important fungal genus Aspergillus.</title>
        <authorList>
            <person name="de Vries R.P."/>
            <person name="Riley R."/>
            <person name="Wiebenga A."/>
            <person name="Aguilar-Osorio G."/>
            <person name="Amillis S."/>
            <person name="Uchima C.A."/>
            <person name="Anderluh G."/>
            <person name="Asadollahi M."/>
            <person name="Askin M."/>
            <person name="Barry K."/>
            <person name="Battaglia E."/>
            <person name="Bayram O."/>
            <person name="Benocci T."/>
            <person name="Braus-Stromeyer S.A."/>
            <person name="Caldana C."/>
            <person name="Canovas D."/>
            <person name="Cerqueira G.C."/>
            <person name="Chen F."/>
            <person name="Chen W."/>
            <person name="Choi C."/>
            <person name="Clum A."/>
            <person name="Dos Santos R.A."/>
            <person name="Damasio A.R."/>
            <person name="Diallinas G."/>
            <person name="Emri T."/>
            <person name="Fekete E."/>
            <person name="Flipphi M."/>
            <person name="Freyberg S."/>
            <person name="Gallo A."/>
            <person name="Gournas C."/>
            <person name="Habgood R."/>
            <person name="Hainaut M."/>
            <person name="Harispe M.L."/>
            <person name="Henrissat B."/>
            <person name="Hilden K.S."/>
            <person name="Hope R."/>
            <person name="Hossain A."/>
            <person name="Karabika E."/>
            <person name="Karaffa L."/>
            <person name="Karanyi Z."/>
            <person name="Krasevec N."/>
            <person name="Kuo A."/>
            <person name="Kusch H."/>
            <person name="LaButti K."/>
            <person name="Lagendijk E.L."/>
            <person name="Lapidus A."/>
            <person name="Levasseur A."/>
            <person name="Lindquist E."/>
            <person name="Lipzen A."/>
            <person name="Logrieco A.F."/>
            <person name="MacCabe A."/>
            <person name="Maekelae M.R."/>
            <person name="Malavazi I."/>
            <person name="Melin P."/>
            <person name="Meyer V."/>
            <person name="Mielnichuk N."/>
            <person name="Miskei M."/>
            <person name="Molnar A.P."/>
            <person name="Mule G."/>
            <person name="Ngan C.Y."/>
            <person name="Orejas M."/>
            <person name="Orosz E."/>
            <person name="Ouedraogo J.P."/>
            <person name="Overkamp K.M."/>
            <person name="Park H.-S."/>
            <person name="Perrone G."/>
            <person name="Piumi F."/>
            <person name="Punt P.J."/>
            <person name="Ram A.F."/>
            <person name="Ramon A."/>
            <person name="Rauscher S."/>
            <person name="Record E."/>
            <person name="Riano-Pachon D.M."/>
            <person name="Robert V."/>
            <person name="Roehrig J."/>
            <person name="Ruller R."/>
            <person name="Salamov A."/>
            <person name="Salih N.S."/>
            <person name="Samson R.A."/>
            <person name="Sandor E."/>
            <person name="Sanguinetti M."/>
            <person name="Schuetze T."/>
            <person name="Sepcic K."/>
            <person name="Shelest E."/>
            <person name="Sherlock G."/>
            <person name="Sophianopoulou V."/>
            <person name="Squina F.M."/>
            <person name="Sun H."/>
            <person name="Susca A."/>
            <person name="Todd R.B."/>
            <person name="Tsang A."/>
            <person name="Unkles S.E."/>
            <person name="van de Wiele N."/>
            <person name="van Rossen-Uffink D."/>
            <person name="Oliveira J.V."/>
            <person name="Vesth T.C."/>
            <person name="Visser J."/>
            <person name="Yu J.-H."/>
            <person name="Zhou M."/>
            <person name="Andersen M.R."/>
            <person name="Archer D.B."/>
            <person name="Baker S.E."/>
            <person name="Benoit I."/>
            <person name="Brakhage A.A."/>
            <person name="Braus G.H."/>
            <person name="Fischer R."/>
            <person name="Frisvad J.C."/>
            <person name="Goldman G.H."/>
            <person name="Houbraken J."/>
            <person name="Oakley B."/>
            <person name="Pocsi I."/>
            <person name="Scazzocchio C."/>
            <person name="Seiboth B."/>
            <person name="vanKuyk P.A."/>
            <person name="Wortman J."/>
            <person name="Dyer P.S."/>
            <person name="Grigoriev I.V."/>
        </authorList>
    </citation>
    <scope>NUCLEOTIDE SEQUENCE [LARGE SCALE GENOMIC DNA]</scope>
    <source>
        <strain evidence="3">CBS 593.65</strain>
    </source>
</reference>
<dbReference type="Proteomes" id="UP000184356">
    <property type="component" value="Unassembled WGS sequence"/>
</dbReference>
<dbReference type="AlphaFoldDB" id="A0A1L9T7I9"/>
<evidence type="ECO:0000256" key="1">
    <source>
        <dbReference type="ARBA" id="ARBA00007865"/>
    </source>
</evidence>